<dbReference type="RefSeq" id="WP_062831680.1">
    <property type="nucleotide sequence ID" value="NZ_BCSX01000051.1"/>
</dbReference>
<dbReference type="STRING" id="146020.RMCB_5849"/>
<dbReference type="AlphaFoldDB" id="A0A100W525"/>
<gene>
    <name evidence="1" type="ORF">RMCB_5849</name>
</gene>
<dbReference type="OrthoDB" id="3368165at2"/>
<organism evidence="1 2">
    <name type="scientific">Mycolicibacterium brisbanense</name>
    <dbReference type="NCBI Taxonomy" id="146020"/>
    <lineage>
        <taxon>Bacteria</taxon>
        <taxon>Bacillati</taxon>
        <taxon>Actinomycetota</taxon>
        <taxon>Actinomycetes</taxon>
        <taxon>Mycobacteriales</taxon>
        <taxon>Mycobacteriaceae</taxon>
        <taxon>Mycolicibacterium</taxon>
    </lineage>
</organism>
<accession>A0A100W525</accession>
<evidence type="ECO:0008006" key="3">
    <source>
        <dbReference type="Google" id="ProtNLM"/>
    </source>
</evidence>
<reference evidence="2" key="1">
    <citation type="journal article" date="2016" name="Genome Announc.">
        <title>Draft Genome Sequences of Five Rapidly Growing Mycobacterium Species, M. thermoresistibile, M. fortuitum subsp. acetamidolyticum, M. canariasense, M. brisbanense, and M. novocastrense.</title>
        <authorList>
            <person name="Katahira K."/>
            <person name="Ogura Y."/>
            <person name="Gotoh Y."/>
            <person name="Hayashi T."/>
        </authorList>
    </citation>
    <scope>NUCLEOTIDE SEQUENCE [LARGE SCALE GENOMIC DNA]</scope>
    <source>
        <strain evidence="2">JCM15654</strain>
    </source>
</reference>
<dbReference type="EMBL" id="BCSX01000051">
    <property type="protein sequence ID" value="GAS91753.1"/>
    <property type="molecule type" value="Genomic_DNA"/>
</dbReference>
<keyword evidence="2" id="KW-1185">Reference proteome</keyword>
<sequence length="227" mass="24654">MGVLAALTVPLQWGAAMRRRRVFHPNGVLTTASITRLAPHGEGLPIEDAVGVVVRISKGVGTPGSLPDVIGLAMQLPALPFAATPWDILMASAGTGTAGRVLGIRPVLRWTGQPMSTLMPLRYGGDIWWISARMTTPVGTFGVSLDSLRERLRTGRIEFGIEQARGTETFRPLARLTARGVMEAGETPDVAFDPVRHTAPGVQLMPTWLSRLREQAYDRSRRGRQAR</sequence>
<comment type="caution">
    <text evidence="1">The sequence shown here is derived from an EMBL/GenBank/DDBJ whole genome shotgun (WGS) entry which is preliminary data.</text>
</comment>
<proteinExistence type="predicted"/>
<reference evidence="2" key="2">
    <citation type="submission" date="2016-02" db="EMBL/GenBank/DDBJ databases">
        <title>Draft genome sequence of five rapidly growing Mycobacterium species.</title>
        <authorList>
            <person name="Katahira K."/>
            <person name="Gotou Y."/>
            <person name="Iida K."/>
            <person name="Ogura Y."/>
            <person name="Hayashi T."/>
        </authorList>
    </citation>
    <scope>NUCLEOTIDE SEQUENCE [LARGE SCALE GENOMIC DNA]</scope>
    <source>
        <strain evidence="2">JCM15654</strain>
    </source>
</reference>
<evidence type="ECO:0000313" key="1">
    <source>
        <dbReference type="EMBL" id="GAS91753.1"/>
    </source>
</evidence>
<name>A0A100W525_9MYCO</name>
<dbReference type="Proteomes" id="UP000069620">
    <property type="component" value="Unassembled WGS sequence"/>
</dbReference>
<evidence type="ECO:0000313" key="2">
    <source>
        <dbReference type="Proteomes" id="UP000069620"/>
    </source>
</evidence>
<protein>
    <recommendedName>
        <fullName evidence="3">Phosphodiesterase</fullName>
    </recommendedName>
</protein>